<dbReference type="AlphaFoldDB" id="A0A652YYP3"/>
<dbReference type="Pfam" id="PF05437">
    <property type="entry name" value="AzlD"/>
    <property type="match status" value="1"/>
</dbReference>
<dbReference type="InterPro" id="IPR008407">
    <property type="entry name" value="Brnchd-chn_aa_trnsp_AzlD"/>
</dbReference>
<accession>A0A652YYP3</accession>
<comment type="caution">
    <text evidence="1">The sequence shown here is derived from an EMBL/GenBank/DDBJ whole genome shotgun (WGS) entry which is preliminary data.</text>
</comment>
<dbReference type="EMBL" id="VNIQ01000001">
    <property type="protein sequence ID" value="TYQ08813.1"/>
    <property type="molecule type" value="Genomic_DNA"/>
</dbReference>
<reference evidence="1" key="1">
    <citation type="submission" date="2019-07" db="EMBL/GenBank/DDBJ databases">
        <title>Genomic Encyclopedia of Type Strains, Phase IV (KMG-IV): sequencing the most valuable type-strain genomes for metagenomic binning, comparative biology and taxonomic classification.</title>
        <authorList>
            <person name="Goeker M."/>
        </authorList>
    </citation>
    <scope>NUCLEOTIDE SEQUENCE</scope>
    <source>
        <strain evidence="1">DSM 44596</strain>
    </source>
</reference>
<protein>
    <submittedName>
        <fullName evidence="1">Branched-subunit amino acid transport protein AzlD</fullName>
    </submittedName>
</protein>
<organism evidence="1">
    <name type="scientific">Nocardia globerula</name>
    <dbReference type="NCBI Taxonomy" id="1818"/>
    <lineage>
        <taxon>Bacteria</taxon>
        <taxon>Bacillati</taxon>
        <taxon>Actinomycetota</taxon>
        <taxon>Actinomycetes</taxon>
        <taxon>Mycobacteriales</taxon>
        <taxon>Nocardiaceae</taxon>
        <taxon>Nocardia</taxon>
    </lineage>
</organism>
<proteinExistence type="predicted"/>
<evidence type="ECO:0000313" key="1">
    <source>
        <dbReference type="EMBL" id="TYQ08813.1"/>
    </source>
</evidence>
<gene>
    <name evidence="1" type="ORF">FNL38_1011190</name>
</gene>
<name>A0A652YYP3_NOCGL</name>
<sequence>MSALGVSVAIVVFACGTYALRVSGVLLRARVALSAGALASLDRSIVCLLVAVALTSMLFDGNDFGGPARVVGVSAGAIAAWFKAPLVAVVFVAAGVTALLRLSGIA</sequence>